<accession>A0A7G5XCI1</accession>
<evidence type="ECO:0000259" key="2">
    <source>
        <dbReference type="Pfam" id="PF00561"/>
    </source>
</evidence>
<dbReference type="RefSeq" id="WP_182801449.1">
    <property type="nucleotide sequence ID" value="NZ_CP060007.1"/>
</dbReference>
<evidence type="ECO:0000313" key="3">
    <source>
        <dbReference type="EMBL" id="QNA43184.1"/>
    </source>
</evidence>
<dbReference type="SUPFAM" id="SSF53474">
    <property type="entry name" value="alpha/beta-Hydrolases"/>
    <property type="match status" value="1"/>
</dbReference>
<dbReference type="Pfam" id="PF00561">
    <property type="entry name" value="Abhydrolase_1"/>
    <property type="match status" value="1"/>
</dbReference>
<dbReference type="Gene3D" id="3.40.50.1820">
    <property type="entry name" value="alpha/beta hydrolase"/>
    <property type="match status" value="1"/>
</dbReference>
<proteinExistence type="predicted"/>
<organism evidence="3 4">
    <name type="scientific">Lacibacter sediminis</name>
    <dbReference type="NCBI Taxonomy" id="2760713"/>
    <lineage>
        <taxon>Bacteria</taxon>
        <taxon>Pseudomonadati</taxon>
        <taxon>Bacteroidota</taxon>
        <taxon>Chitinophagia</taxon>
        <taxon>Chitinophagales</taxon>
        <taxon>Chitinophagaceae</taxon>
        <taxon>Lacibacter</taxon>
    </lineage>
</organism>
<dbReference type="InterPro" id="IPR050266">
    <property type="entry name" value="AB_hydrolase_sf"/>
</dbReference>
<keyword evidence="4" id="KW-1185">Reference proteome</keyword>
<sequence length="278" mass="31442">MKKQALLLVLSFFVILFHANAQHAFRVTITGKGAPVLLFPGFACTGDVFNETVAVLSKKYECHVFTFAGFGDVPAIEKPWLPKIKDQVTAYVKEKKLNNAVIIGHSMGGTLGLWLAATEQTLFKKVIAVDALPCTGALMVPNYNAATMIYDNPYSKQMLQIDTATFRTQAKQQVAFMMLNKEKQSKVIDWMMQADRQTYVYGYIDLLKLDLREDVANIKIPVIVLAATHPNKAMIEKTYNEQYAKLGNKMIHYADQSAHFVMYDQPDWYLTKLKENIQ</sequence>
<dbReference type="InterPro" id="IPR000073">
    <property type="entry name" value="AB_hydrolase_1"/>
</dbReference>
<feature type="signal peptide" evidence="1">
    <location>
        <begin position="1"/>
        <end position="21"/>
    </location>
</feature>
<dbReference type="PANTHER" id="PTHR43798">
    <property type="entry name" value="MONOACYLGLYCEROL LIPASE"/>
    <property type="match status" value="1"/>
</dbReference>
<keyword evidence="1" id="KW-0732">Signal</keyword>
<protein>
    <submittedName>
        <fullName evidence="3">Alpha/beta hydrolase</fullName>
    </submittedName>
</protein>
<dbReference type="KEGG" id="lacs:H4075_13970"/>
<dbReference type="AlphaFoldDB" id="A0A7G5XCI1"/>
<reference evidence="4" key="1">
    <citation type="submission" date="2020-08" db="EMBL/GenBank/DDBJ databases">
        <title>Lacibacter sp. S13-6-6 genome sequencing.</title>
        <authorList>
            <person name="Jin L."/>
        </authorList>
    </citation>
    <scope>NUCLEOTIDE SEQUENCE [LARGE SCALE GENOMIC DNA]</scope>
    <source>
        <strain evidence="4">S13-6-6</strain>
    </source>
</reference>
<gene>
    <name evidence="3" type="ORF">H4075_13970</name>
</gene>
<feature type="domain" description="AB hydrolase-1" evidence="2">
    <location>
        <begin position="35"/>
        <end position="197"/>
    </location>
</feature>
<keyword evidence="3" id="KW-0378">Hydrolase</keyword>
<dbReference type="Proteomes" id="UP000515344">
    <property type="component" value="Chromosome"/>
</dbReference>
<dbReference type="GO" id="GO:0016787">
    <property type="term" value="F:hydrolase activity"/>
    <property type="evidence" value="ECO:0007669"/>
    <property type="project" value="UniProtKB-KW"/>
</dbReference>
<evidence type="ECO:0000313" key="4">
    <source>
        <dbReference type="Proteomes" id="UP000515344"/>
    </source>
</evidence>
<feature type="chain" id="PRO_5028984546" evidence="1">
    <location>
        <begin position="22"/>
        <end position="278"/>
    </location>
</feature>
<evidence type="ECO:0000256" key="1">
    <source>
        <dbReference type="SAM" id="SignalP"/>
    </source>
</evidence>
<dbReference type="InterPro" id="IPR029058">
    <property type="entry name" value="AB_hydrolase_fold"/>
</dbReference>
<name>A0A7G5XCI1_9BACT</name>
<dbReference type="EMBL" id="CP060007">
    <property type="protein sequence ID" value="QNA43184.1"/>
    <property type="molecule type" value="Genomic_DNA"/>
</dbReference>